<keyword evidence="2" id="KW-1185">Reference proteome</keyword>
<dbReference type="EMBL" id="HG793142">
    <property type="protein sequence ID" value="CRL23316.1"/>
    <property type="molecule type" value="Genomic_DNA"/>
</dbReference>
<name>A0A0G4PAH4_PENC3</name>
<sequence length="268" mass="30848">MPEPDIFQLLPKMIGETITTYCDPPDSAYYPPRDWIVIDKLDENSRLITQSELASGMGPAFTAGKYLCWPSAGNENKLAFMRIYKQIPLDGTRLDSVQVREAQASKPRNHVELDALKDFTENKCTATPKLLGYRFDKQDGNDLVPGGYIMYLVWEKVPGDPLDINEFWSLPFSRRQIIRDKFKKAYEEVLSFGYKPILSSPSKIILDKTTGDIKISGFSWAARIQPEREWKDYNFVTFTLVLISPRQDKEFPAMTSDLQDVQNNGWRW</sequence>
<proteinExistence type="predicted"/>
<organism evidence="1 2">
    <name type="scientific">Penicillium camemberti (strain FM 013)</name>
    <dbReference type="NCBI Taxonomy" id="1429867"/>
    <lineage>
        <taxon>Eukaryota</taxon>
        <taxon>Fungi</taxon>
        <taxon>Dikarya</taxon>
        <taxon>Ascomycota</taxon>
        <taxon>Pezizomycotina</taxon>
        <taxon>Eurotiomycetes</taxon>
        <taxon>Eurotiomycetidae</taxon>
        <taxon>Eurotiales</taxon>
        <taxon>Aspergillaceae</taxon>
        <taxon>Penicillium</taxon>
    </lineage>
</organism>
<evidence type="ECO:0000313" key="1">
    <source>
        <dbReference type="EMBL" id="CRL23316.1"/>
    </source>
</evidence>
<dbReference type="AlphaFoldDB" id="A0A0G4PAH4"/>
<evidence type="ECO:0000313" key="2">
    <source>
        <dbReference type="Proteomes" id="UP000053732"/>
    </source>
</evidence>
<dbReference type="Proteomes" id="UP000053732">
    <property type="component" value="Unassembled WGS sequence"/>
</dbReference>
<reference evidence="1 2" key="1">
    <citation type="journal article" date="2014" name="Nat. Commun.">
        <title>Multiple recent horizontal transfers of a large genomic region in cheese making fungi.</title>
        <authorList>
            <person name="Cheeseman K."/>
            <person name="Ropars J."/>
            <person name="Renault P."/>
            <person name="Dupont J."/>
            <person name="Gouzy J."/>
            <person name="Branca A."/>
            <person name="Abraham A.L."/>
            <person name="Ceppi M."/>
            <person name="Conseiller E."/>
            <person name="Debuchy R."/>
            <person name="Malagnac F."/>
            <person name="Goarin A."/>
            <person name="Silar P."/>
            <person name="Lacoste S."/>
            <person name="Sallet E."/>
            <person name="Bensimon A."/>
            <person name="Giraud T."/>
            <person name="Brygoo Y."/>
        </authorList>
    </citation>
    <scope>NUCLEOTIDE SEQUENCE [LARGE SCALE GENOMIC DNA]</scope>
    <source>
        <strain evidence="2">FM 013</strain>
    </source>
</reference>
<protein>
    <submittedName>
        <fullName evidence="1">Str. FM013</fullName>
    </submittedName>
</protein>
<gene>
    <name evidence="1" type="ORF">PCAMFM013_S009g000256</name>
</gene>
<accession>A0A0G4PAH4</accession>